<reference evidence="1" key="1">
    <citation type="submission" date="2006-10" db="EMBL/GenBank/DDBJ databases">
        <authorList>
            <person name="Amadeo P."/>
            <person name="Zhao Q."/>
            <person name="Wortman J."/>
            <person name="Fraser-Liggett C."/>
            <person name="Carlton J."/>
        </authorList>
    </citation>
    <scope>NUCLEOTIDE SEQUENCE</scope>
    <source>
        <strain evidence="1">G3</strain>
    </source>
</reference>
<proteinExistence type="predicted"/>
<evidence type="ECO:0000313" key="2">
    <source>
        <dbReference type="Proteomes" id="UP000001542"/>
    </source>
</evidence>
<keyword evidence="2" id="KW-1185">Reference proteome</keyword>
<dbReference type="Proteomes" id="UP000001542">
    <property type="component" value="Unassembled WGS sequence"/>
</dbReference>
<sequence>MLSTLEDYINGSNPVSSPVIDMDSDLSIELALNGDRSSQFLESTFFDEESQLQLSNLEDLFVNNSSNGTNQNHITRQKRKKVIKSIVFHPFSSVENTEITVQNLKRLFKQPPLI</sequence>
<dbReference type="VEuPathDB" id="TrichDB:TVAG_027230"/>
<accession>A2F1G8</accession>
<dbReference type="InParanoid" id="A2F1G8"/>
<gene>
    <name evidence="1" type="ORF">TVAG_027230</name>
</gene>
<organism evidence="1 2">
    <name type="scientific">Trichomonas vaginalis (strain ATCC PRA-98 / G3)</name>
    <dbReference type="NCBI Taxonomy" id="412133"/>
    <lineage>
        <taxon>Eukaryota</taxon>
        <taxon>Metamonada</taxon>
        <taxon>Parabasalia</taxon>
        <taxon>Trichomonadida</taxon>
        <taxon>Trichomonadidae</taxon>
        <taxon>Trichomonas</taxon>
    </lineage>
</organism>
<name>A2F1G8_TRIV3</name>
<dbReference type="AlphaFoldDB" id="A2F1G8"/>
<dbReference type="RefSeq" id="XP_001314070.1">
    <property type="nucleotide sequence ID" value="XM_001314063.1"/>
</dbReference>
<protein>
    <submittedName>
        <fullName evidence="1">Uncharacterized protein</fullName>
    </submittedName>
</protein>
<dbReference type="KEGG" id="tva:4759080"/>
<dbReference type="EMBL" id="DS113573">
    <property type="protein sequence ID" value="EAY01255.1"/>
    <property type="molecule type" value="Genomic_DNA"/>
</dbReference>
<dbReference type="VEuPathDB" id="TrichDB:TVAGG3_0947840"/>
<evidence type="ECO:0000313" key="1">
    <source>
        <dbReference type="EMBL" id="EAY01255.1"/>
    </source>
</evidence>
<reference evidence="1" key="2">
    <citation type="journal article" date="2007" name="Science">
        <title>Draft genome sequence of the sexually transmitted pathogen Trichomonas vaginalis.</title>
        <authorList>
            <person name="Carlton J.M."/>
            <person name="Hirt R.P."/>
            <person name="Silva J.C."/>
            <person name="Delcher A.L."/>
            <person name="Schatz M."/>
            <person name="Zhao Q."/>
            <person name="Wortman J.R."/>
            <person name="Bidwell S.L."/>
            <person name="Alsmark U.C.M."/>
            <person name="Besteiro S."/>
            <person name="Sicheritz-Ponten T."/>
            <person name="Noel C.J."/>
            <person name="Dacks J.B."/>
            <person name="Foster P.G."/>
            <person name="Simillion C."/>
            <person name="Van de Peer Y."/>
            <person name="Miranda-Saavedra D."/>
            <person name="Barton G.J."/>
            <person name="Westrop G.D."/>
            <person name="Mueller S."/>
            <person name="Dessi D."/>
            <person name="Fiori P.L."/>
            <person name="Ren Q."/>
            <person name="Paulsen I."/>
            <person name="Zhang H."/>
            <person name="Bastida-Corcuera F.D."/>
            <person name="Simoes-Barbosa A."/>
            <person name="Brown M.T."/>
            <person name="Hayes R.D."/>
            <person name="Mukherjee M."/>
            <person name="Okumura C.Y."/>
            <person name="Schneider R."/>
            <person name="Smith A.J."/>
            <person name="Vanacova S."/>
            <person name="Villalvazo M."/>
            <person name="Haas B.J."/>
            <person name="Pertea M."/>
            <person name="Feldblyum T.V."/>
            <person name="Utterback T.R."/>
            <person name="Shu C.L."/>
            <person name="Osoegawa K."/>
            <person name="de Jong P.J."/>
            <person name="Hrdy I."/>
            <person name="Horvathova L."/>
            <person name="Zubacova Z."/>
            <person name="Dolezal P."/>
            <person name="Malik S.B."/>
            <person name="Logsdon J.M. Jr."/>
            <person name="Henze K."/>
            <person name="Gupta A."/>
            <person name="Wang C.C."/>
            <person name="Dunne R.L."/>
            <person name="Upcroft J.A."/>
            <person name="Upcroft P."/>
            <person name="White O."/>
            <person name="Salzberg S.L."/>
            <person name="Tang P."/>
            <person name="Chiu C.-H."/>
            <person name="Lee Y.-S."/>
            <person name="Embley T.M."/>
            <person name="Coombs G.H."/>
            <person name="Mottram J.C."/>
            <person name="Tachezy J."/>
            <person name="Fraser-Liggett C.M."/>
            <person name="Johnson P.J."/>
        </authorList>
    </citation>
    <scope>NUCLEOTIDE SEQUENCE [LARGE SCALE GENOMIC DNA]</scope>
    <source>
        <strain evidence="1">G3</strain>
    </source>
</reference>